<evidence type="ECO:0000313" key="1">
    <source>
        <dbReference type="EMBL" id="KAG5598841.1"/>
    </source>
</evidence>
<sequence>MANESPDECPLPKKSFRGLVCTSTDSIIPNLPLEKSYVDSMTVREEKNSHDHESLRRDISLVGGIPQVKWME</sequence>
<organism evidence="1 2">
    <name type="scientific">Solanum commersonii</name>
    <name type="common">Commerson's wild potato</name>
    <name type="synonym">Commerson's nightshade</name>
    <dbReference type="NCBI Taxonomy" id="4109"/>
    <lineage>
        <taxon>Eukaryota</taxon>
        <taxon>Viridiplantae</taxon>
        <taxon>Streptophyta</taxon>
        <taxon>Embryophyta</taxon>
        <taxon>Tracheophyta</taxon>
        <taxon>Spermatophyta</taxon>
        <taxon>Magnoliopsida</taxon>
        <taxon>eudicotyledons</taxon>
        <taxon>Gunneridae</taxon>
        <taxon>Pentapetalae</taxon>
        <taxon>asterids</taxon>
        <taxon>lamiids</taxon>
        <taxon>Solanales</taxon>
        <taxon>Solanaceae</taxon>
        <taxon>Solanoideae</taxon>
        <taxon>Solaneae</taxon>
        <taxon>Solanum</taxon>
    </lineage>
</organism>
<comment type="caution">
    <text evidence="1">The sequence shown here is derived from an EMBL/GenBank/DDBJ whole genome shotgun (WGS) entry which is preliminary data.</text>
</comment>
<keyword evidence="2" id="KW-1185">Reference proteome</keyword>
<accession>A0A9J5YF03</accession>
<evidence type="ECO:0000313" key="2">
    <source>
        <dbReference type="Proteomes" id="UP000824120"/>
    </source>
</evidence>
<dbReference type="AlphaFoldDB" id="A0A9J5YF03"/>
<proteinExistence type="predicted"/>
<protein>
    <submittedName>
        <fullName evidence="1">Uncharacterized protein</fullName>
    </submittedName>
</protein>
<name>A0A9J5YF03_SOLCO</name>
<dbReference type="EMBL" id="JACXVP010000006">
    <property type="protein sequence ID" value="KAG5598841.1"/>
    <property type="molecule type" value="Genomic_DNA"/>
</dbReference>
<reference evidence="1 2" key="1">
    <citation type="submission" date="2020-09" db="EMBL/GenBank/DDBJ databases">
        <title>De no assembly of potato wild relative species, Solanum commersonii.</title>
        <authorList>
            <person name="Cho K."/>
        </authorList>
    </citation>
    <scope>NUCLEOTIDE SEQUENCE [LARGE SCALE GENOMIC DNA]</scope>
    <source>
        <strain evidence="1">LZ3.2</strain>
        <tissue evidence="1">Leaf</tissue>
    </source>
</reference>
<gene>
    <name evidence="1" type="ORF">H5410_030211</name>
</gene>
<dbReference type="Proteomes" id="UP000824120">
    <property type="component" value="Chromosome 6"/>
</dbReference>